<dbReference type="CDD" id="cd03443">
    <property type="entry name" value="PaaI_thioesterase"/>
    <property type="match status" value="1"/>
</dbReference>
<keyword evidence="4" id="KW-1185">Reference proteome</keyword>
<dbReference type="PANTHER" id="PTHR47260:SF3">
    <property type="entry name" value="THIOESTERASE FAMILY PROTEIN (AFU_ORTHOLOGUE AFUA_7G03960)"/>
    <property type="match status" value="1"/>
</dbReference>
<dbReference type="EMBL" id="MU853385">
    <property type="protein sequence ID" value="KAK4107051.1"/>
    <property type="molecule type" value="Genomic_DNA"/>
</dbReference>
<reference evidence="3" key="2">
    <citation type="submission" date="2023-05" db="EMBL/GenBank/DDBJ databases">
        <authorList>
            <consortium name="Lawrence Berkeley National Laboratory"/>
            <person name="Steindorff A."/>
            <person name="Hensen N."/>
            <person name="Bonometti L."/>
            <person name="Westerberg I."/>
            <person name="Brannstrom I.O."/>
            <person name="Guillou S."/>
            <person name="Cros-Aarteil S."/>
            <person name="Calhoun S."/>
            <person name="Haridas S."/>
            <person name="Kuo A."/>
            <person name="Mondo S."/>
            <person name="Pangilinan J."/>
            <person name="Riley R."/>
            <person name="Labutti K."/>
            <person name="Andreopoulos B."/>
            <person name="Lipzen A."/>
            <person name="Chen C."/>
            <person name="Yanf M."/>
            <person name="Daum C."/>
            <person name="Ng V."/>
            <person name="Clum A."/>
            <person name="Ohm R."/>
            <person name="Martin F."/>
            <person name="Silar P."/>
            <person name="Natvig D."/>
            <person name="Lalanne C."/>
            <person name="Gautier V."/>
            <person name="Ament-Velasquez S.L."/>
            <person name="Kruys A."/>
            <person name="Hutchinson M.I."/>
            <person name="Powell A.J."/>
            <person name="Barry K."/>
            <person name="Miller A.N."/>
            <person name="Grigoriev I.V."/>
            <person name="Debuchy R."/>
            <person name="Gladieux P."/>
            <person name="Thoren M.H."/>
            <person name="Johannesson H."/>
        </authorList>
    </citation>
    <scope>NUCLEOTIDE SEQUENCE</scope>
    <source>
        <strain evidence="3">CBS 508.74</strain>
    </source>
</reference>
<dbReference type="InterPro" id="IPR052061">
    <property type="entry name" value="PTE-AB_protein"/>
</dbReference>
<accession>A0AAN6T7F5</accession>
<reference evidence="3" key="1">
    <citation type="journal article" date="2023" name="Mol. Phylogenet. Evol.">
        <title>Genome-scale phylogeny and comparative genomics of the fungal order Sordariales.</title>
        <authorList>
            <person name="Hensen N."/>
            <person name="Bonometti L."/>
            <person name="Westerberg I."/>
            <person name="Brannstrom I.O."/>
            <person name="Guillou S."/>
            <person name="Cros-Aarteil S."/>
            <person name="Calhoun S."/>
            <person name="Haridas S."/>
            <person name="Kuo A."/>
            <person name="Mondo S."/>
            <person name="Pangilinan J."/>
            <person name="Riley R."/>
            <person name="LaButti K."/>
            <person name="Andreopoulos B."/>
            <person name="Lipzen A."/>
            <person name="Chen C."/>
            <person name="Yan M."/>
            <person name="Daum C."/>
            <person name="Ng V."/>
            <person name="Clum A."/>
            <person name="Steindorff A."/>
            <person name="Ohm R.A."/>
            <person name="Martin F."/>
            <person name="Silar P."/>
            <person name="Natvig D.O."/>
            <person name="Lalanne C."/>
            <person name="Gautier V."/>
            <person name="Ament-Velasquez S.L."/>
            <person name="Kruys A."/>
            <person name="Hutchinson M.I."/>
            <person name="Powell A.J."/>
            <person name="Barry K."/>
            <person name="Miller A.N."/>
            <person name="Grigoriev I.V."/>
            <person name="Debuchy R."/>
            <person name="Gladieux P."/>
            <person name="Hiltunen Thoren M."/>
            <person name="Johannesson H."/>
        </authorList>
    </citation>
    <scope>NUCLEOTIDE SEQUENCE</scope>
    <source>
        <strain evidence="3">CBS 508.74</strain>
    </source>
</reference>
<protein>
    <recommendedName>
        <fullName evidence="2">Thioesterase domain-containing protein</fullName>
    </recommendedName>
</protein>
<proteinExistence type="predicted"/>
<feature type="region of interest" description="Disordered" evidence="1">
    <location>
        <begin position="84"/>
        <end position="109"/>
    </location>
</feature>
<evidence type="ECO:0000313" key="3">
    <source>
        <dbReference type="EMBL" id="KAK4107051.1"/>
    </source>
</evidence>
<dbReference type="AlphaFoldDB" id="A0AAN6T7F5"/>
<sequence length="237" mass="25397">MKTSRSRPEDAGQFIKDPLGHFLAMPWAAALLLDPATTAIVVPDRKPLPSGARSLVNCILNSATTVRACVSYWQSPQLLAQRSAESQLSGATEPASAGGRHGNHVSSRQALLQESGPKIKEDTKTQPCLLFNALLDIGEQMSGFEGTLHGGATALFIDEAMGSVAGGKSPFAAVTVQINTNFRKTINLPQVLLVRARVVKKEGRKIYVRASIENKDGNIMAESDGLFIETDDGRTKL</sequence>
<dbReference type="SUPFAM" id="SSF54637">
    <property type="entry name" value="Thioesterase/thiol ester dehydrase-isomerase"/>
    <property type="match status" value="1"/>
</dbReference>
<dbReference type="InterPro" id="IPR029069">
    <property type="entry name" value="HotDog_dom_sf"/>
</dbReference>
<dbReference type="RefSeq" id="XP_064664621.1">
    <property type="nucleotide sequence ID" value="XM_064812469.1"/>
</dbReference>
<dbReference type="GeneID" id="89936594"/>
<name>A0AAN6T7F5_9PEZI</name>
<dbReference type="Proteomes" id="UP001302812">
    <property type="component" value="Unassembled WGS sequence"/>
</dbReference>
<dbReference type="Pfam" id="PF03061">
    <property type="entry name" value="4HBT"/>
    <property type="match status" value="1"/>
</dbReference>
<organism evidence="3 4">
    <name type="scientific">Canariomyces notabilis</name>
    <dbReference type="NCBI Taxonomy" id="2074819"/>
    <lineage>
        <taxon>Eukaryota</taxon>
        <taxon>Fungi</taxon>
        <taxon>Dikarya</taxon>
        <taxon>Ascomycota</taxon>
        <taxon>Pezizomycotina</taxon>
        <taxon>Sordariomycetes</taxon>
        <taxon>Sordariomycetidae</taxon>
        <taxon>Sordariales</taxon>
        <taxon>Chaetomiaceae</taxon>
        <taxon>Canariomyces</taxon>
    </lineage>
</organism>
<dbReference type="Gene3D" id="3.10.129.10">
    <property type="entry name" value="Hotdog Thioesterase"/>
    <property type="match status" value="1"/>
</dbReference>
<evidence type="ECO:0000256" key="1">
    <source>
        <dbReference type="SAM" id="MobiDB-lite"/>
    </source>
</evidence>
<comment type="caution">
    <text evidence="3">The sequence shown here is derived from an EMBL/GenBank/DDBJ whole genome shotgun (WGS) entry which is preliminary data.</text>
</comment>
<evidence type="ECO:0000313" key="4">
    <source>
        <dbReference type="Proteomes" id="UP001302812"/>
    </source>
</evidence>
<evidence type="ECO:0000259" key="2">
    <source>
        <dbReference type="Pfam" id="PF03061"/>
    </source>
</evidence>
<gene>
    <name evidence="3" type="ORF">N656DRAFT_720865</name>
</gene>
<feature type="domain" description="Thioesterase" evidence="2">
    <location>
        <begin position="146"/>
        <end position="219"/>
    </location>
</feature>
<dbReference type="PANTHER" id="PTHR47260">
    <property type="entry name" value="UPF0644 PROTEIN PB2B4.06"/>
    <property type="match status" value="1"/>
</dbReference>
<dbReference type="InterPro" id="IPR006683">
    <property type="entry name" value="Thioestr_dom"/>
</dbReference>